<evidence type="ECO:0000313" key="1">
    <source>
        <dbReference type="EMBL" id="BDQ35662.1"/>
    </source>
</evidence>
<name>A0ABN6S142_9BACT</name>
<organism evidence="1 2">
    <name type="scientific">Pseudodesulfovibrio nedwellii</name>
    <dbReference type="NCBI Taxonomy" id="2973072"/>
    <lineage>
        <taxon>Bacteria</taxon>
        <taxon>Pseudomonadati</taxon>
        <taxon>Thermodesulfobacteriota</taxon>
        <taxon>Desulfovibrionia</taxon>
        <taxon>Desulfovibrionales</taxon>
        <taxon>Desulfovibrionaceae</taxon>
    </lineage>
</organism>
<dbReference type="Proteomes" id="UP001317742">
    <property type="component" value="Chromosome"/>
</dbReference>
<protein>
    <recommendedName>
        <fullName evidence="3">Integron gene cassette protein</fullName>
    </recommendedName>
</protein>
<reference evidence="1 2" key="1">
    <citation type="submission" date="2022-08" db="EMBL/GenBank/DDBJ databases">
        <title>Genome Sequence of the sulphate-reducing bacterium, Pseudodesulfovibrio sp. SYK.</title>
        <authorList>
            <person name="Kondo R."/>
            <person name="Kataoka T."/>
        </authorList>
    </citation>
    <scope>NUCLEOTIDE SEQUENCE [LARGE SCALE GENOMIC DNA]</scope>
    <source>
        <strain evidence="1 2">SYK</strain>
    </source>
</reference>
<evidence type="ECO:0000313" key="2">
    <source>
        <dbReference type="Proteomes" id="UP001317742"/>
    </source>
</evidence>
<dbReference type="RefSeq" id="WP_281761598.1">
    <property type="nucleotide sequence ID" value="NZ_AP026709.1"/>
</dbReference>
<evidence type="ECO:0008006" key="3">
    <source>
        <dbReference type="Google" id="ProtNLM"/>
    </source>
</evidence>
<proteinExistence type="predicted"/>
<keyword evidence="2" id="KW-1185">Reference proteome</keyword>
<accession>A0ABN6S142</accession>
<dbReference type="EMBL" id="AP026709">
    <property type="protein sequence ID" value="BDQ35662.1"/>
    <property type="molecule type" value="Genomic_DNA"/>
</dbReference>
<gene>
    <name evidence="1" type="ORF">SYK_00220</name>
</gene>
<sequence length="173" mass="19478">MSEIRISVTLSLDEKHPEDGYIDFNLSVDGQYLHEVGVYIDPVNLVTSASIFGEFFIYTCDCGNPACQGIEEGVNVSHTPETVVWRLKNPISWPPDESRPEWAHDAEFVFPKDMYLQQISIALDHAKRLARGFNLSGKLWVGPDLTIEALMALEVPQQESEFFAIEPEGRAVH</sequence>